<proteinExistence type="predicted"/>
<sequence length="853" mass="96670">MWLSPGERTSTSPMFRLEKNIAVGALHDSGERFNPPRCHPETRGVLLAEIMDWVTKSNKDSLVLWIYGPVGSGKSALAQSIAEQSQARGLLAASFFFSRMSKERSHEKHFAATIAYQLALSLPGVRTLIEDAIRQDPSIFGRALQTQFQKLIARPLRYLAVKDGTQGLPFPQLIVIDALDECHDPKVQRYILNIINEEFQRHPNPSLLFVITSRPEEHLRMSFCAGNIAPMISRVSLEDYFGSYDDIRVFLLNKFNEIRQEHPLNAFIPQTWPPQEVIKNLVRKSSGQFVYAATVIEYVSSIQHRPTDRLDIILGLAPPDGELPFSELDALYKHVFSSITNIPAALHILSAVLLMDLKLSPEMVENFLFLKPGDVQLYLTGLASVIDFHDRQKEIKVLHASLSDFLLDATRSEKLYIEAGSAHSVLAKYCLRHLDIFEVPFLIDYSCYNFESHFDLASPSQELHDELLKFQIVSLHKNSKSPALQSTTTEPTLTLEDLWYFTPAFFDCIENSVIFKDAQNICDHHLRLFDGYLEAEFDKYCGDDRLTDLVTMLTVYHSPITVPNLDDVPLCQDALFEFNGPAEHLVLIDEFSLNLRHMVRRHAQSEPYIELLCEFLEDPGRAGRHFIEGDRYARAALRCARQISKPLPHNNDDHGLKAFMWSLECTPPLLLRGAYNEELVLFLKDASLGAAPSQPRHSYYPIFARMVRESRLAYLISSYLRVEDKNSYDHVAQLDIVPQGLRVSLHAGKKPAPRVNFTDYLVNDAANVVGKACCTSCLIAEYYNPYGKGNQNTDLSFNPPNAFIIHVEDPFPEIDYQSIHSSDPQLSATVSGVIQILAYRIWKRLLQNTANSS</sequence>
<gene>
    <name evidence="3" type="ORF">GALMADRAFT_1268043</name>
</gene>
<feature type="domain" description="Nephrocystin 3-like N-terminal" evidence="2">
    <location>
        <begin position="49"/>
        <end position="214"/>
    </location>
</feature>
<dbReference type="Proteomes" id="UP000027222">
    <property type="component" value="Unassembled WGS sequence"/>
</dbReference>
<evidence type="ECO:0000313" key="3">
    <source>
        <dbReference type="EMBL" id="KDR78760.1"/>
    </source>
</evidence>
<protein>
    <recommendedName>
        <fullName evidence="2">Nephrocystin 3-like N-terminal domain-containing protein</fullName>
    </recommendedName>
</protein>
<organism evidence="3 4">
    <name type="scientific">Galerina marginata (strain CBS 339.88)</name>
    <dbReference type="NCBI Taxonomy" id="685588"/>
    <lineage>
        <taxon>Eukaryota</taxon>
        <taxon>Fungi</taxon>
        <taxon>Dikarya</taxon>
        <taxon>Basidiomycota</taxon>
        <taxon>Agaricomycotina</taxon>
        <taxon>Agaricomycetes</taxon>
        <taxon>Agaricomycetidae</taxon>
        <taxon>Agaricales</taxon>
        <taxon>Agaricineae</taxon>
        <taxon>Strophariaceae</taxon>
        <taxon>Galerina</taxon>
    </lineage>
</organism>
<reference evidence="4" key="1">
    <citation type="journal article" date="2014" name="Proc. Natl. Acad. Sci. U.S.A.">
        <title>Extensive sampling of basidiomycete genomes demonstrates inadequacy of the white-rot/brown-rot paradigm for wood decay fungi.</title>
        <authorList>
            <person name="Riley R."/>
            <person name="Salamov A.A."/>
            <person name="Brown D.W."/>
            <person name="Nagy L.G."/>
            <person name="Floudas D."/>
            <person name="Held B.W."/>
            <person name="Levasseur A."/>
            <person name="Lombard V."/>
            <person name="Morin E."/>
            <person name="Otillar R."/>
            <person name="Lindquist E.A."/>
            <person name="Sun H."/>
            <person name="LaButti K.M."/>
            <person name="Schmutz J."/>
            <person name="Jabbour D."/>
            <person name="Luo H."/>
            <person name="Baker S.E."/>
            <person name="Pisabarro A.G."/>
            <person name="Walton J.D."/>
            <person name="Blanchette R.A."/>
            <person name="Henrissat B."/>
            <person name="Martin F."/>
            <person name="Cullen D."/>
            <person name="Hibbett D.S."/>
            <person name="Grigoriev I.V."/>
        </authorList>
    </citation>
    <scope>NUCLEOTIDE SEQUENCE [LARGE SCALE GENOMIC DNA]</scope>
    <source>
        <strain evidence="4">CBS 339.88</strain>
    </source>
</reference>
<dbReference type="PANTHER" id="PTHR10039:SF14">
    <property type="entry name" value="NACHT DOMAIN-CONTAINING PROTEIN"/>
    <property type="match status" value="1"/>
</dbReference>
<dbReference type="EMBL" id="KL142374">
    <property type="protein sequence ID" value="KDR78760.1"/>
    <property type="molecule type" value="Genomic_DNA"/>
</dbReference>
<dbReference type="HOGENOM" id="CLU_000288_6_10_1"/>
<dbReference type="InterPro" id="IPR056884">
    <property type="entry name" value="NPHP3-like_N"/>
</dbReference>
<dbReference type="PANTHER" id="PTHR10039">
    <property type="entry name" value="AMELOGENIN"/>
    <property type="match status" value="1"/>
</dbReference>
<evidence type="ECO:0000313" key="4">
    <source>
        <dbReference type="Proteomes" id="UP000027222"/>
    </source>
</evidence>
<dbReference type="OrthoDB" id="3018304at2759"/>
<dbReference type="SUPFAM" id="SSF52540">
    <property type="entry name" value="P-loop containing nucleoside triphosphate hydrolases"/>
    <property type="match status" value="1"/>
</dbReference>
<name>A0A067T6D2_GALM3</name>
<accession>A0A067T6D2</accession>
<dbReference type="Pfam" id="PF24883">
    <property type="entry name" value="NPHP3_N"/>
    <property type="match status" value="1"/>
</dbReference>
<evidence type="ECO:0000256" key="1">
    <source>
        <dbReference type="ARBA" id="ARBA00022737"/>
    </source>
</evidence>
<dbReference type="Gene3D" id="3.40.50.300">
    <property type="entry name" value="P-loop containing nucleotide triphosphate hydrolases"/>
    <property type="match status" value="1"/>
</dbReference>
<keyword evidence="1" id="KW-0677">Repeat</keyword>
<evidence type="ECO:0000259" key="2">
    <source>
        <dbReference type="Pfam" id="PF24883"/>
    </source>
</evidence>
<dbReference type="InterPro" id="IPR027417">
    <property type="entry name" value="P-loop_NTPase"/>
</dbReference>
<dbReference type="AlphaFoldDB" id="A0A067T6D2"/>
<keyword evidence="4" id="KW-1185">Reference proteome</keyword>